<evidence type="ECO:0000256" key="7">
    <source>
        <dbReference type="RuleBase" id="RU003797"/>
    </source>
</evidence>
<keyword evidence="3" id="KW-0479">Metal-binding</keyword>
<evidence type="ECO:0000313" key="9">
    <source>
        <dbReference type="EMBL" id="PSR27752.1"/>
    </source>
</evidence>
<dbReference type="AlphaFoldDB" id="A0A2T2WZU9"/>
<dbReference type="PROSITE" id="PS50249">
    <property type="entry name" value="MPN"/>
    <property type="match status" value="1"/>
</dbReference>
<keyword evidence="4" id="KW-0378">Hydrolase</keyword>
<evidence type="ECO:0000256" key="6">
    <source>
        <dbReference type="ARBA" id="ARBA00023049"/>
    </source>
</evidence>
<keyword evidence="5" id="KW-0862">Zinc</keyword>
<dbReference type="InterPro" id="IPR025657">
    <property type="entry name" value="RadC_JAB"/>
</dbReference>
<feature type="domain" description="MPN" evidence="8">
    <location>
        <begin position="99"/>
        <end position="223"/>
    </location>
</feature>
<evidence type="ECO:0000256" key="5">
    <source>
        <dbReference type="ARBA" id="ARBA00022833"/>
    </source>
</evidence>
<proteinExistence type="inferred from homology"/>
<dbReference type="Pfam" id="PF20582">
    <property type="entry name" value="UPF0758_N"/>
    <property type="match status" value="1"/>
</dbReference>
<protein>
    <submittedName>
        <fullName evidence="9">JAB domain-containing protein</fullName>
    </submittedName>
</protein>
<dbReference type="Pfam" id="PF04002">
    <property type="entry name" value="RadC"/>
    <property type="match status" value="1"/>
</dbReference>
<keyword evidence="2" id="KW-0645">Protease</keyword>
<accession>A0A2T2WZU9</accession>
<dbReference type="GO" id="GO:0006508">
    <property type="term" value="P:proteolysis"/>
    <property type="evidence" value="ECO:0007669"/>
    <property type="project" value="UniProtKB-KW"/>
</dbReference>
<dbReference type="PANTHER" id="PTHR30471">
    <property type="entry name" value="DNA REPAIR PROTEIN RADC"/>
    <property type="match status" value="1"/>
</dbReference>
<evidence type="ECO:0000256" key="3">
    <source>
        <dbReference type="ARBA" id="ARBA00022723"/>
    </source>
</evidence>
<evidence type="ECO:0000256" key="2">
    <source>
        <dbReference type="ARBA" id="ARBA00022670"/>
    </source>
</evidence>
<evidence type="ECO:0000313" key="10">
    <source>
        <dbReference type="Proteomes" id="UP000242699"/>
    </source>
</evidence>
<dbReference type="NCBIfam" id="NF000642">
    <property type="entry name" value="PRK00024.1"/>
    <property type="match status" value="1"/>
</dbReference>
<dbReference type="Gene3D" id="3.40.140.10">
    <property type="entry name" value="Cytidine Deaminase, domain 2"/>
    <property type="match status" value="1"/>
</dbReference>
<dbReference type="Proteomes" id="UP000242699">
    <property type="component" value="Unassembled WGS sequence"/>
</dbReference>
<dbReference type="CDD" id="cd08071">
    <property type="entry name" value="MPN_DUF2466"/>
    <property type="match status" value="1"/>
</dbReference>
<dbReference type="GO" id="GO:0046872">
    <property type="term" value="F:metal ion binding"/>
    <property type="evidence" value="ECO:0007669"/>
    <property type="project" value="UniProtKB-KW"/>
</dbReference>
<dbReference type="GO" id="GO:0008237">
    <property type="term" value="F:metallopeptidase activity"/>
    <property type="evidence" value="ECO:0007669"/>
    <property type="project" value="UniProtKB-KW"/>
</dbReference>
<dbReference type="PROSITE" id="PS01302">
    <property type="entry name" value="UPF0758"/>
    <property type="match status" value="1"/>
</dbReference>
<name>A0A2T2WZU9_9FIRM</name>
<organism evidence="9 10">
    <name type="scientific">Sulfobacillus benefaciens</name>
    <dbReference type="NCBI Taxonomy" id="453960"/>
    <lineage>
        <taxon>Bacteria</taxon>
        <taxon>Bacillati</taxon>
        <taxon>Bacillota</taxon>
        <taxon>Clostridia</taxon>
        <taxon>Eubacteriales</taxon>
        <taxon>Clostridiales Family XVII. Incertae Sedis</taxon>
        <taxon>Sulfobacillus</taxon>
    </lineage>
</organism>
<dbReference type="PANTHER" id="PTHR30471:SF3">
    <property type="entry name" value="UPF0758 PROTEIN YEES-RELATED"/>
    <property type="match status" value="1"/>
</dbReference>
<dbReference type="InterPro" id="IPR037518">
    <property type="entry name" value="MPN"/>
</dbReference>
<evidence type="ECO:0000256" key="4">
    <source>
        <dbReference type="ARBA" id="ARBA00022801"/>
    </source>
</evidence>
<keyword evidence="6" id="KW-0482">Metalloprotease</keyword>
<evidence type="ECO:0000259" key="8">
    <source>
        <dbReference type="PROSITE" id="PS50249"/>
    </source>
</evidence>
<dbReference type="InterPro" id="IPR046778">
    <property type="entry name" value="UPF0758_N"/>
</dbReference>
<dbReference type="EMBL" id="PXYT01000024">
    <property type="protein sequence ID" value="PSR27752.1"/>
    <property type="molecule type" value="Genomic_DNA"/>
</dbReference>
<sequence>MSGVKELPREERPRERLLRHGASVLGDRELLAVILGTGSSGQSVLELSGSLLKDGWQALSRRKAQELLQIKGLGQAKVALLLAALEIGNRVKRHELRNQIDGPDDVVTLVEDMMRLNQEEFRVLFLNTKNQVLAVETVFRGGLDRVEVFPREIFQRAIGWSSASIIVVHNHPSGDPEPSKADRLLTVRLEEAGELLGIPVLDHVVVGKAGHMSIHKGKVTRLSNSVQISG</sequence>
<gene>
    <name evidence="9" type="ORF">C7B43_11145</name>
</gene>
<comment type="similarity">
    <text evidence="1 7">Belongs to the UPF0758 family.</text>
</comment>
<dbReference type="NCBIfam" id="TIGR00608">
    <property type="entry name" value="radc"/>
    <property type="match status" value="1"/>
</dbReference>
<evidence type="ECO:0000256" key="1">
    <source>
        <dbReference type="ARBA" id="ARBA00010243"/>
    </source>
</evidence>
<dbReference type="InterPro" id="IPR001405">
    <property type="entry name" value="UPF0758"/>
</dbReference>
<reference evidence="9 10" key="1">
    <citation type="journal article" date="2014" name="BMC Genomics">
        <title>Comparison of environmental and isolate Sulfobacillus genomes reveals diverse carbon, sulfur, nitrogen, and hydrogen metabolisms.</title>
        <authorList>
            <person name="Justice N.B."/>
            <person name="Norman A."/>
            <person name="Brown C.T."/>
            <person name="Singh A."/>
            <person name="Thomas B.C."/>
            <person name="Banfield J.F."/>
        </authorList>
    </citation>
    <scope>NUCLEOTIDE SEQUENCE [LARGE SCALE GENOMIC DNA]</scope>
    <source>
        <strain evidence="9">AMDSBA1</strain>
    </source>
</reference>
<dbReference type="InterPro" id="IPR020891">
    <property type="entry name" value="UPF0758_CS"/>
</dbReference>
<comment type="caution">
    <text evidence="9">The sequence shown here is derived from an EMBL/GenBank/DDBJ whole genome shotgun (WGS) entry which is preliminary data.</text>
</comment>